<dbReference type="Gene3D" id="1.10.1760.20">
    <property type="match status" value="1"/>
</dbReference>
<dbReference type="PANTHER" id="PTHR34295">
    <property type="entry name" value="BIOTIN TRANSPORTER BIOY"/>
    <property type="match status" value="1"/>
</dbReference>
<dbReference type="Pfam" id="PF02632">
    <property type="entry name" value="BioY"/>
    <property type="match status" value="1"/>
</dbReference>
<dbReference type="EMBL" id="JAVREJ010000019">
    <property type="protein sequence ID" value="MDT0352537.1"/>
    <property type="molecule type" value="Genomic_DNA"/>
</dbReference>
<feature type="transmembrane region" description="Helical" evidence="3">
    <location>
        <begin position="96"/>
        <end position="118"/>
    </location>
</feature>
<accession>A0ABU2NEZ7</accession>
<evidence type="ECO:0000313" key="5">
    <source>
        <dbReference type="Proteomes" id="UP001183202"/>
    </source>
</evidence>
<dbReference type="RefSeq" id="WP_311559045.1">
    <property type="nucleotide sequence ID" value="NZ_JAVREJ010000019.1"/>
</dbReference>
<keyword evidence="5" id="KW-1185">Reference proteome</keyword>
<comment type="caution">
    <text evidence="4">The sequence shown here is derived from an EMBL/GenBank/DDBJ whole genome shotgun (WGS) entry which is preliminary data.</text>
</comment>
<evidence type="ECO:0000256" key="3">
    <source>
        <dbReference type="SAM" id="Phobius"/>
    </source>
</evidence>
<dbReference type="PIRSF" id="PIRSF016661">
    <property type="entry name" value="BioY"/>
    <property type="match status" value="1"/>
</dbReference>
<keyword evidence="2" id="KW-1003">Cell membrane</keyword>
<keyword evidence="3" id="KW-0812">Transmembrane</keyword>
<evidence type="ECO:0000256" key="2">
    <source>
        <dbReference type="PIRNR" id="PIRNR016661"/>
    </source>
</evidence>
<keyword evidence="2" id="KW-0813">Transport</keyword>
<feature type="transmembrane region" description="Helical" evidence="3">
    <location>
        <begin position="160"/>
        <end position="182"/>
    </location>
</feature>
<reference evidence="5" key="1">
    <citation type="submission" date="2023-07" db="EMBL/GenBank/DDBJ databases">
        <title>30 novel species of actinomycetes from the DSMZ collection.</title>
        <authorList>
            <person name="Nouioui I."/>
        </authorList>
    </citation>
    <scope>NUCLEOTIDE SEQUENCE [LARGE SCALE GENOMIC DNA]</scope>
    <source>
        <strain evidence="5">DSM 45834</strain>
    </source>
</reference>
<evidence type="ECO:0000313" key="4">
    <source>
        <dbReference type="EMBL" id="MDT0352537.1"/>
    </source>
</evidence>
<keyword evidence="2 3" id="KW-0472">Membrane</keyword>
<organism evidence="4 5">
    <name type="scientific">Pseudonocardia charpentierae</name>
    <dbReference type="NCBI Taxonomy" id="3075545"/>
    <lineage>
        <taxon>Bacteria</taxon>
        <taxon>Bacillati</taxon>
        <taxon>Actinomycetota</taxon>
        <taxon>Actinomycetes</taxon>
        <taxon>Pseudonocardiales</taxon>
        <taxon>Pseudonocardiaceae</taxon>
        <taxon>Pseudonocardia</taxon>
    </lineage>
</organism>
<name>A0ABU2NEZ7_9PSEU</name>
<gene>
    <name evidence="4" type="ORF">RM445_23710</name>
</gene>
<feature type="transmembrane region" description="Helical" evidence="3">
    <location>
        <begin position="130"/>
        <end position="148"/>
    </location>
</feature>
<proteinExistence type="inferred from homology"/>
<evidence type="ECO:0000256" key="1">
    <source>
        <dbReference type="ARBA" id="ARBA00010692"/>
    </source>
</evidence>
<dbReference type="Proteomes" id="UP001183202">
    <property type="component" value="Unassembled WGS sequence"/>
</dbReference>
<protein>
    <recommendedName>
        <fullName evidence="2">Biotin transporter</fullName>
    </recommendedName>
</protein>
<sequence length="191" mass="19446">MSSVALTPSRRVLADVVPGGAVRDVVLVAGSAAFVGLAAQIAIPLPFTPVPLSGQTFAVLLSVAALGPARGALGMLLYAVAGIAGLPWFAGHQSGWAIPSLGYVLGFVLAAVVVGDLARRGADRTVARTVGLMVVGNLCIYAIGVPWLMASVDVGLGRALVLGVVPFLIGDVVKILLASLLLPTAWRFVRS</sequence>
<dbReference type="InterPro" id="IPR003784">
    <property type="entry name" value="BioY"/>
</dbReference>
<keyword evidence="3" id="KW-1133">Transmembrane helix</keyword>
<comment type="subcellular location">
    <subcellularLocation>
        <location evidence="2">Cell membrane</location>
        <topology evidence="2">Multi-pass membrane protein</topology>
    </subcellularLocation>
</comment>
<feature type="transmembrane region" description="Helical" evidence="3">
    <location>
        <begin position="21"/>
        <end position="43"/>
    </location>
</feature>
<comment type="similarity">
    <text evidence="1 2">Belongs to the BioY family.</text>
</comment>
<dbReference type="PANTHER" id="PTHR34295:SF1">
    <property type="entry name" value="BIOTIN TRANSPORTER BIOY"/>
    <property type="match status" value="1"/>
</dbReference>